<evidence type="ECO:0000256" key="1">
    <source>
        <dbReference type="SAM" id="MobiDB-lite"/>
    </source>
</evidence>
<sequence>EGRARGLPGLPRRHPGGHRLLHGHRAAGPV</sequence>
<dbReference type="AlphaFoldDB" id="A0A6J4JL65"/>
<evidence type="ECO:0000313" key="2">
    <source>
        <dbReference type="EMBL" id="CAA9281315.1"/>
    </source>
</evidence>
<organism evidence="2">
    <name type="scientific">uncultured Blastococcus sp</name>
    <dbReference type="NCBI Taxonomy" id="217144"/>
    <lineage>
        <taxon>Bacteria</taxon>
        <taxon>Bacillati</taxon>
        <taxon>Actinomycetota</taxon>
        <taxon>Actinomycetes</taxon>
        <taxon>Geodermatophilales</taxon>
        <taxon>Geodermatophilaceae</taxon>
        <taxon>Blastococcus</taxon>
        <taxon>environmental samples</taxon>
    </lineage>
</organism>
<name>A0A6J4JL65_9ACTN</name>
<feature type="region of interest" description="Disordered" evidence="1">
    <location>
        <begin position="1"/>
        <end position="30"/>
    </location>
</feature>
<feature type="compositionally biased region" description="Low complexity" evidence="1">
    <location>
        <begin position="1"/>
        <end position="10"/>
    </location>
</feature>
<protein>
    <submittedName>
        <fullName evidence="2">Uncharacterized protein</fullName>
    </submittedName>
</protein>
<feature type="non-terminal residue" evidence="2">
    <location>
        <position position="1"/>
    </location>
</feature>
<accession>A0A6J4JL65</accession>
<gene>
    <name evidence="2" type="ORF">AVDCRST_MAG57-3848</name>
</gene>
<dbReference type="EMBL" id="CADCTI010000309">
    <property type="protein sequence ID" value="CAA9281315.1"/>
    <property type="molecule type" value="Genomic_DNA"/>
</dbReference>
<proteinExistence type="predicted"/>
<feature type="compositionally biased region" description="Basic residues" evidence="1">
    <location>
        <begin position="11"/>
        <end position="30"/>
    </location>
</feature>
<reference evidence="2" key="1">
    <citation type="submission" date="2020-02" db="EMBL/GenBank/DDBJ databases">
        <authorList>
            <person name="Meier V. D."/>
        </authorList>
    </citation>
    <scope>NUCLEOTIDE SEQUENCE</scope>
    <source>
        <strain evidence="2">AVDCRST_MAG57</strain>
    </source>
</reference>
<feature type="non-terminal residue" evidence="2">
    <location>
        <position position="30"/>
    </location>
</feature>